<organism evidence="1 2">
    <name type="scientific">Sorghum bicolor</name>
    <name type="common">Sorghum</name>
    <name type="synonym">Sorghum vulgare</name>
    <dbReference type="NCBI Taxonomy" id="4558"/>
    <lineage>
        <taxon>Eukaryota</taxon>
        <taxon>Viridiplantae</taxon>
        <taxon>Streptophyta</taxon>
        <taxon>Embryophyta</taxon>
        <taxon>Tracheophyta</taxon>
        <taxon>Spermatophyta</taxon>
        <taxon>Magnoliopsida</taxon>
        <taxon>Liliopsida</taxon>
        <taxon>Poales</taxon>
        <taxon>Poaceae</taxon>
        <taxon>PACMAD clade</taxon>
        <taxon>Panicoideae</taxon>
        <taxon>Andropogonodae</taxon>
        <taxon>Andropogoneae</taxon>
        <taxon>Sorghinae</taxon>
        <taxon>Sorghum</taxon>
    </lineage>
</organism>
<keyword evidence="2" id="KW-1185">Reference proteome</keyword>
<dbReference type="Proteomes" id="UP000000768">
    <property type="component" value="Chromosome 4"/>
</dbReference>
<protein>
    <submittedName>
        <fullName evidence="1">Uncharacterized protein</fullName>
    </submittedName>
</protein>
<dbReference type="Gramene" id="EES07682">
    <property type="protein sequence ID" value="EES07682"/>
    <property type="gene ID" value="SORBI_3004G322650"/>
</dbReference>
<dbReference type="InParanoid" id="C5XUG7"/>
<proteinExistence type="predicted"/>
<dbReference type="AlphaFoldDB" id="C5XUG7"/>
<dbReference type="EMBL" id="CM000763">
    <property type="protein sequence ID" value="EES07682.3"/>
    <property type="molecule type" value="Genomic_DNA"/>
</dbReference>
<evidence type="ECO:0000313" key="1">
    <source>
        <dbReference type="EMBL" id="EES07682.3"/>
    </source>
</evidence>
<accession>C5XUG7</accession>
<reference evidence="2" key="2">
    <citation type="journal article" date="2018" name="Plant J.">
        <title>The Sorghum bicolor reference genome: improved assembly, gene annotations, a transcriptome atlas, and signatures of genome organization.</title>
        <authorList>
            <person name="McCormick R.F."/>
            <person name="Truong S.K."/>
            <person name="Sreedasyam A."/>
            <person name="Jenkins J."/>
            <person name="Shu S."/>
            <person name="Sims D."/>
            <person name="Kennedy M."/>
            <person name="Amirebrahimi M."/>
            <person name="Weers B.D."/>
            <person name="McKinley B."/>
            <person name="Mattison A."/>
            <person name="Morishige D.T."/>
            <person name="Grimwood J."/>
            <person name="Schmutz J."/>
            <person name="Mullet J.E."/>
        </authorList>
    </citation>
    <scope>NUCLEOTIDE SEQUENCE [LARGE SCALE GENOMIC DNA]</scope>
    <source>
        <strain evidence="2">cv. BTx623</strain>
    </source>
</reference>
<reference evidence="1 2" key="1">
    <citation type="journal article" date="2009" name="Nature">
        <title>The Sorghum bicolor genome and the diversification of grasses.</title>
        <authorList>
            <person name="Paterson A.H."/>
            <person name="Bowers J.E."/>
            <person name="Bruggmann R."/>
            <person name="Dubchak I."/>
            <person name="Grimwood J."/>
            <person name="Gundlach H."/>
            <person name="Haberer G."/>
            <person name="Hellsten U."/>
            <person name="Mitros T."/>
            <person name="Poliakov A."/>
            <person name="Schmutz J."/>
            <person name="Spannagl M."/>
            <person name="Tang H."/>
            <person name="Wang X."/>
            <person name="Wicker T."/>
            <person name="Bharti A.K."/>
            <person name="Chapman J."/>
            <person name="Feltus F.A."/>
            <person name="Gowik U."/>
            <person name="Grigoriev I.V."/>
            <person name="Lyons E."/>
            <person name="Maher C.A."/>
            <person name="Martis M."/>
            <person name="Narechania A."/>
            <person name="Otillar R.P."/>
            <person name="Penning B.W."/>
            <person name="Salamov A.A."/>
            <person name="Wang Y."/>
            <person name="Zhang L."/>
            <person name="Carpita N.C."/>
            <person name="Freeling M."/>
            <person name="Gingle A.R."/>
            <person name="Hash C.T."/>
            <person name="Keller B."/>
            <person name="Klein P."/>
            <person name="Kresovich S."/>
            <person name="McCann M.C."/>
            <person name="Ming R."/>
            <person name="Peterson D.G."/>
            <person name="Mehboob-ur-Rahman"/>
            <person name="Ware D."/>
            <person name="Westhoff P."/>
            <person name="Mayer K.F."/>
            <person name="Messing J."/>
            <person name="Rokhsar D.S."/>
        </authorList>
    </citation>
    <scope>NUCLEOTIDE SEQUENCE [LARGE SCALE GENOMIC DNA]</scope>
    <source>
        <strain evidence="2">cv. BTx623</strain>
    </source>
</reference>
<dbReference type="HOGENOM" id="CLU_021283_0_0_1"/>
<name>C5XUG7_SORBI</name>
<evidence type="ECO:0000313" key="2">
    <source>
        <dbReference type="Proteomes" id="UP000000768"/>
    </source>
</evidence>
<gene>
    <name evidence="1" type="ORF">SORBI_3004G322650</name>
</gene>
<sequence>MTQHNVGQIHSYQIVNVTMQKEKKSCYHRKIQKRKQILQVQLHNYTIHIVKSLNLHHHFSSNNPIQGTTPTTLIWLCMKSTI</sequence>